<gene>
    <name evidence="2" type="ORF">F2Q68_00034937</name>
    <name evidence="1" type="ORF">F2Q70_00030501</name>
</gene>
<comment type="caution">
    <text evidence="1">The sequence shown here is derived from an EMBL/GenBank/DDBJ whole genome shotgun (WGS) entry which is preliminary data.</text>
</comment>
<evidence type="ECO:0000313" key="1">
    <source>
        <dbReference type="EMBL" id="KAF2533603.1"/>
    </source>
</evidence>
<dbReference type="Proteomes" id="UP000712281">
    <property type="component" value="Unassembled WGS sequence"/>
</dbReference>
<dbReference type="EMBL" id="QGKW02001988">
    <property type="protein sequence ID" value="KAF2553627.1"/>
    <property type="molecule type" value="Genomic_DNA"/>
</dbReference>
<protein>
    <submittedName>
        <fullName evidence="1">Uncharacterized protein</fullName>
    </submittedName>
</protein>
<name>A0A8S9FI61_BRACR</name>
<proteinExistence type="predicted"/>
<accession>A0A8S9FI61</accession>
<organism evidence="1">
    <name type="scientific">Brassica cretica</name>
    <name type="common">Mustard</name>
    <dbReference type="NCBI Taxonomy" id="69181"/>
    <lineage>
        <taxon>Eukaryota</taxon>
        <taxon>Viridiplantae</taxon>
        <taxon>Streptophyta</taxon>
        <taxon>Embryophyta</taxon>
        <taxon>Tracheophyta</taxon>
        <taxon>Spermatophyta</taxon>
        <taxon>Magnoliopsida</taxon>
        <taxon>eudicotyledons</taxon>
        <taxon>Gunneridae</taxon>
        <taxon>Pentapetalae</taxon>
        <taxon>rosids</taxon>
        <taxon>malvids</taxon>
        <taxon>Brassicales</taxon>
        <taxon>Brassicaceae</taxon>
        <taxon>Brassiceae</taxon>
        <taxon>Brassica</taxon>
    </lineage>
</organism>
<reference evidence="1" key="1">
    <citation type="submission" date="2019-12" db="EMBL/GenBank/DDBJ databases">
        <title>Genome sequencing and annotation of Brassica cretica.</title>
        <authorList>
            <person name="Studholme D.J."/>
            <person name="Sarris P.F."/>
        </authorList>
    </citation>
    <scope>NUCLEOTIDE SEQUENCE</scope>
    <source>
        <strain evidence="2">PFS-001/15</strain>
        <strain evidence="1">PFS-102/07</strain>
        <tissue evidence="1">Leaf</tissue>
    </source>
</reference>
<sequence length="68" mass="7949">MKNLRDHICKRAKVGYCCLSELLETNWSRDGESHQLQIQSMTTAGEEQGDEGRIWTKRHIGVFDKTRR</sequence>
<dbReference type="EMBL" id="QGKY02002305">
    <property type="protein sequence ID" value="KAF2533603.1"/>
    <property type="molecule type" value="Genomic_DNA"/>
</dbReference>
<evidence type="ECO:0000313" key="2">
    <source>
        <dbReference type="EMBL" id="KAF2553627.1"/>
    </source>
</evidence>
<dbReference type="AlphaFoldDB" id="A0A8S9FI61"/>